<dbReference type="PROSITE" id="PS51186">
    <property type="entry name" value="GNAT"/>
    <property type="match status" value="1"/>
</dbReference>
<organism evidence="2 3">
    <name type="scientific">Undibacterium umbellatum</name>
    <dbReference type="NCBI Taxonomy" id="2762300"/>
    <lineage>
        <taxon>Bacteria</taxon>
        <taxon>Pseudomonadati</taxon>
        <taxon>Pseudomonadota</taxon>
        <taxon>Betaproteobacteria</taxon>
        <taxon>Burkholderiales</taxon>
        <taxon>Oxalobacteraceae</taxon>
        <taxon>Undibacterium</taxon>
    </lineage>
</organism>
<gene>
    <name evidence="2" type="ORF">H8L47_03245</name>
</gene>
<reference evidence="2 3" key="1">
    <citation type="submission" date="2020-08" db="EMBL/GenBank/DDBJ databases">
        <title>Novel species isolated from subtropical streams in China.</title>
        <authorList>
            <person name="Lu H."/>
        </authorList>
    </citation>
    <scope>NUCLEOTIDE SEQUENCE [LARGE SCALE GENOMIC DNA]</scope>
    <source>
        <strain evidence="2 3">NL8W</strain>
    </source>
</reference>
<sequence>MNIIKTERLLLRTVTADDAAFYLSLVNDPAFIENIRDKGIRTLDEALNDIINGPMANQEKTGFSLYVVEHKEDGQAMGLCGLVKRESLKNIDLGYAFLPQFLGQGYAREAAGATLAYANTHLGMTKLAAITAPGNLASNKLLQDLGFKMEAVVILPGESKDTNLYAYEF</sequence>
<accession>A0ABR6Z4K5</accession>
<dbReference type="EMBL" id="JACOFX010000001">
    <property type="protein sequence ID" value="MBC3906578.1"/>
    <property type="molecule type" value="Genomic_DNA"/>
</dbReference>
<dbReference type="InterPro" id="IPR016181">
    <property type="entry name" value="Acyl_CoA_acyltransferase"/>
</dbReference>
<dbReference type="RefSeq" id="WP_186951782.1">
    <property type="nucleotide sequence ID" value="NZ_JACOFX010000001.1"/>
</dbReference>
<dbReference type="Gene3D" id="3.40.630.30">
    <property type="match status" value="1"/>
</dbReference>
<feature type="domain" description="N-acetyltransferase" evidence="1">
    <location>
        <begin position="9"/>
        <end position="169"/>
    </location>
</feature>
<protein>
    <submittedName>
        <fullName evidence="2">GNAT family N-acetyltransferase</fullName>
    </submittedName>
</protein>
<name>A0ABR6Z4K5_9BURK</name>
<dbReference type="InterPro" id="IPR051531">
    <property type="entry name" value="N-acetyltransferase"/>
</dbReference>
<evidence type="ECO:0000313" key="2">
    <source>
        <dbReference type="EMBL" id="MBC3906578.1"/>
    </source>
</evidence>
<dbReference type="InterPro" id="IPR000182">
    <property type="entry name" value="GNAT_dom"/>
</dbReference>
<dbReference type="PANTHER" id="PTHR43792">
    <property type="entry name" value="GNAT FAMILY, PUTATIVE (AFU_ORTHOLOGUE AFUA_3G00765)-RELATED-RELATED"/>
    <property type="match status" value="1"/>
</dbReference>
<comment type="caution">
    <text evidence="2">The sequence shown here is derived from an EMBL/GenBank/DDBJ whole genome shotgun (WGS) entry which is preliminary data.</text>
</comment>
<evidence type="ECO:0000259" key="1">
    <source>
        <dbReference type="PROSITE" id="PS51186"/>
    </source>
</evidence>
<dbReference type="SUPFAM" id="SSF55729">
    <property type="entry name" value="Acyl-CoA N-acyltransferases (Nat)"/>
    <property type="match status" value="1"/>
</dbReference>
<evidence type="ECO:0000313" key="3">
    <source>
        <dbReference type="Proteomes" id="UP000646911"/>
    </source>
</evidence>
<dbReference type="PANTHER" id="PTHR43792:SF1">
    <property type="entry name" value="N-ACETYLTRANSFERASE DOMAIN-CONTAINING PROTEIN"/>
    <property type="match status" value="1"/>
</dbReference>
<dbReference type="Pfam" id="PF13302">
    <property type="entry name" value="Acetyltransf_3"/>
    <property type="match status" value="1"/>
</dbReference>
<keyword evidence="3" id="KW-1185">Reference proteome</keyword>
<proteinExistence type="predicted"/>
<dbReference type="Proteomes" id="UP000646911">
    <property type="component" value="Unassembled WGS sequence"/>
</dbReference>